<dbReference type="EMBL" id="JAHUTI010029622">
    <property type="protein sequence ID" value="MED6241179.1"/>
    <property type="molecule type" value="Genomic_DNA"/>
</dbReference>
<name>A0ABU7AUX7_9TELE</name>
<gene>
    <name evidence="2" type="ORF">ATANTOWER_001838</name>
</gene>
<evidence type="ECO:0000313" key="2">
    <source>
        <dbReference type="EMBL" id="MED6241179.1"/>
    </source>
</evidence>
<accession>A0ABU7AUX7</accession>
<sequence length="126" mass="13921">MQYTTDYEILSTGSRSGQVRGRNVGQSARIEVSRCAVCAPLPRRCPAITHQKESGAQNISRNYIQLSDCNTRGLPGRATGAPDAEWLVPNAAFRCRPINPNLESLDKGHSVLGNKRQQKRTIKTEK</sequence>
<comment type="caution">
    <text evidence="2">The sequence shown here is derived from an EMBL/GenBank/DDBJ whole genome shotgun (WGS) entry which is preliminary data.</text>
</comment>
<proteinExistence type="predicted"/>
<keyword evidence="3" id="KW-1185">Reference proteome</keyword>
<evidence type="ECO:0000256" key="1">
    <source>
        <dbReference type="SAM" id="MobiDB-lite"/>
    </source>
</evidence>
<evidence type="ECO:0000313" key="3">
    <source>
        <dbReference type="Proteomes" id="UP001345963"/>
    </source>
</evidence>
<organism evidence="2 3">
    <name type="scientific">Ataeniobius toweri</name>
    <dbReference type="NCBI Taxonomy" id="208326"/>
    <lineage>
        <taxon>Eukaryota</taxon>
        <taxon>Metazoa</taxon>
        <taxon>Chordata</taxon>
        <taxon>Craniata</taxon>
        <taxon>Vertebrata</taxon>
        <taxon>Euteleostomi</taxon>
        <taxon>Actinopterygii</taxon>
        <taxon>Neopterygii</taxon>
        <taxon>Teleostei</taxon>
        <taxon>Neoteleostei</taxon>
        <taxon>Acanthomorphata</taxon>
        <taxon>Ovalentaria</taxon>
        <taxon>Atherinomorphae</taxon>
        <taxon>Cyprinodontiformes</taxon>
        <taxon>Goodeidae</taxon>
        <taxon>Ataeniobius</taxon>
    </lineage>
</organism>
<feature type="region of interest" description="Disordered" evidence="1">
    <location>
        <begin position="104"/>
        <end position="126"/>
    </location>
</feature>
<protein>
    <submittedName>
        <fullName evidence="2">Uncharacterized protein</fullName>
    </submittedName>
</protein>
<dbReference type="Proteomes" id="UP001345963">
    <property type="component" value="Unassembled WGS sequence"/>
</dbReference>
<feature type="compositionally biased region" description="Basic residues" evidence="1">
    <location>
        <begin position="116"/>
        <end position="126"/>
    </location>
</feature>
<reference evidence="2 3" key="1">
    <citation type="submission" date="2021-07" db="EMBL/GenBank/DDBJ databases">
        <authorList>
            <person name="Palmer J.M."/>
        </authorList>
    </citation>
    <scope>NUCLEOTIDE SEQUENCE [LARGE SCALE GENOMIC DNA]</scope>
    <source>
        <strain evidence="2 3">AT_MEX2019</strain>
        <tissue evidence="2">Muscle</tissue>
    </source>
</reference>